<comment type="caution">
    <text evidence="1">The sequence shown here is derived from an EMBL/GenBank/DDBJ whole genome shotgun (WGS) entry which is preliminary data.</text>
</comment>
<dbReference type="RefSeq" id="WP_284103316.1">
    <property type="nucleotide sequence ID" value="NZ_JARRAF010000084.1"/>
</dbReference>
<keyword evidence="2" id="KW-1185">Reference proteome</keyword>
<sequence>MNQKNYELEKKLGASLLGFLEPFNEYDREERAIELFGSVDPNDENIFRDLLKRHFFEDAWFGNLEKAVRLDMKKSLDESLQNVDFDYEWVVSEFDGTFGLPSTWSVKNFRYLFEIIHSLVSDYW</sequence>
<proteinExistence type="predicted"/>
<gene>
    <name evidence="1" type="ORF">PZA18_23425</name>
</gene>
<dbReference type="Proteomes" id="UP001172778">
    <property type="component" value="Unassembled WGS sequence"/>
</dbReference>
<evidence type="ECO:0000313" key="2">
    <source>
        <dbReference type="Proteomes" id="UP001172778"/>
    </source>
</evidence>
<organism evidence="1 2">
    <name type="scientific">Parachitinimonas caeni</name>
    <dbReference type="NCBI Taxonomy" id="3031301"/>
    <lineage>
        <taxon>Bacteria</taxon>
        <taxon>Pseudomonadati</taxon>
        <taxon>Pseudomonadota</taxon>
        <taxon>Betaproteobacteria</taxon>
        <taxon>Neisseriales</taxon>
        <taxon>Chitinibacteraceae</taxon>
        <taxon>Parachitinimonas</taxon>
    </lineage>
</organism>
<reference evidence="1" key="1">
    <citation type="submission" date="2023-03" db="EMBL/GenBank/DDBJ databases">
        <title>Chitinimonas shenzhenensis gen. nov., sp. nov., a novel member of family Burkholderiaceae isolated from activated sludge collected in Shen Zhen, China.</title>
        <authorList>
            <person name="Wang X."/>
        </authorList>
    </citation>
    <scope>NUCLEOTIDE SEQUENCE</scope>
    <source>
        <strain evidence="1">DQS-5</strain>
    </source>
</reference>
<evidence type="ECO:0008006" key="3">
    <source>
        <dbReference type="Google" id="ProtNLM"/>
    </source>
</evidence>
<protein>
    <recommendedName>
        <fullName evidence="3">CdiI immunity protein domain-containing protein</fullName>
    </recommendedName>
</protein>
<dbReference type="EMBL" id="JARRAF010000084">
    <property type="protein sequence ID" value="MDK2126994.1"/>
    <property type="molecule type" value="Genomic_DNA"/>
</dbReference>
<evidence type="ECO:0000313" key="1">
    <source>
        <dbReference type="EMBL" id="MDK2126994.1"/>
    </source>
</evidence>
<name>A0ABT7E3U4_9NEIS</name>
<accession>A0ABT7E3U4</accession>